<name>A0A1H6UNI5_9FLAO</name>
<dbReference type="EMBL" id="FNYA01000004">
    <property type="protein sequence ID" value="SEI91327.1"/>
    <property type="molecule type" value="Genomic_DNA"/>
</dbReference>
<evidence type="ECO:0008006" key="3">
    <source>
        <dbReference type="Google" id="ProtNLM"/>
    </source>
</evidence>
<keyword evidence="2" id="KW-1185">Reference proteome</keyword>
<dbReference type="RefSeq" id="WP_091312174.1">
    <property type="nucleotide sequence ID" value="NZ_CBCSJU010000004.1"/>
</dbReference>
<proteinExistence type="predicted"/>
<accession>A0A1H6UNI5</accession>
<dbReference type="STRING" id="402734.SAMN05660918_1900"/>
<dbReference type="Proteomes" id="UP000199702">
    <property type="component" value="Unassembled WGS sequence"/>
</dbReference>
<protein>
    <recommendedName>
        <fullName evidence="3">SsrA-binding protein</fullName>
    </recommendedName>
</protein>
<dbReference type="AlphaFoldDB" id="A0A1H6UNI5"/>
<evidence type="ECO:0000313" key="1">
    <source>
        <dbReference type="EMBL" id="SEI91327.1"/>
    </source>
</evidence>
<sequence>MFKILAKINKAVLPSYSKQRLDLARATKLQKAIIAWRYFITCKALDETNK</sequence>
<reference evidence="2" key="1">
    <citation type="submission" date="2016-10" db="EMBL/GenBank/DDBJ databases">
        <authorList>
            <person name="Varghese N."/>
            <person name="Submissions S."/>
        </authorList>
    </citation>
    <scope>NUCLEOTIDE SEQUENCE [LARGE SCALE GENOMIC DNA]</scope>
    <source>
        <strain evidence="2">DSM 17934</strain>
    </source>
</reference>
<dbReference type="OrthoDB" id="1448648at2"/>
<evidence type="ECO:0000313" key="2">
    <source>
        <dbReference type="Proteomes" id="UP000199702"/>
    </source>
</evidence>
<organism evidence="1 2">
    <name type="scientific">Flavobacterium terrigena</name>
    <dbReference type="NCBI Taxonomy" id="402734"/>
    <lineage>
        <taxon>Bacteria</taxon>
        <taxon>Pseudomonadati</taxon>
        <taxon>Bacteroidota</taxon>
        <taxon>Flavobacteriia</taxon>
        <taxon>Flavobacteriales</taxon>
        <taxon>Flavobacteriaceae</taxon>
        <taxon>Flavobacterium</taxon>
    </lineage>
</organism>
<gene>
    <name evidence="1" type="ORF">SAMN05660918_1900</name>
</gene>